<gene>
    <name evidence="2" type="ORF">H920_13414</name>
</gene>
<proteinExistence type="predicted"/>
<feature type="compositionally biased region" description="Polar residues" evidence="1">
    <location>
        <begin position="149"/>
        <end position="163"/>
    </location>
</feature>
<feature type="region of interest" description="Disordered" evidence="1">
    <location>
        <begin position="65"/>
        <end position="132"/>
    </location>
</feature>
<organism evidence="2 3">
    <name type="scientific">Fukomys damarensis</name>
    <name type="common">Damaraland mole rat</name>
    <name type="synonym">Cryptomys damarensis</name>
    <dbReference type="NCBI Taxonomy" id="885580"/>
    <lineage>
        <taxon>Eukaryota</taxon>
        <taxon>Metazoa</taxon>
        <taxon>Chordata</taxon>
        <taxon>Craniata</taxon>
        <taxon>Vertebrata</taxon>
        <taxon>Euteleostomi</taxon>
        <taxon>Mammalia</taxon>
        <taxon>Eutheria</taxon>
        <taxon>Euarchontoglires</taxon>
        <taxon>Glires</taxon>
        <taxon>Rodentia</taxon>
        <taxon>Hystricomorpha</taxon>
        <taxon>Bathyergidae</taxon>
        <taxon>Fukomys</taxon>
    </lineage>
</organism>
<feature type="compositionally biased region" description="Basic and acidic residues" evidence="1">
    <location>
        <begin position="73"/>
        <end position="86"/>
    </location>
</feature>
<sequence>MSQGNGDPLEVVELKRQHYNYKAHVGVTGETCVQTVLGNSSVTSAKGDDDTWLFSGDGAEVQRYPLYRRRRTHDSPSEVQERKGDGHMCVGRKKQGNYGERSSTSDSRGRTRLGLERPKPYEPGTISDQSEKGCNMHCPKCEAQQCQGGTDHNGTTPHAQTETPRPPLPPVDTQAAQQGEDFVAECRDKDSLDKEYYVI</sequence>
<evidence type="ECO:0000256" key="1">
    <source>
        <dbReference type="SAM" id="MobiDB-lite"/>
    </source>
</evidence>
<dbReference type="EMBL" id="KN123387">
    <property type="protein sequence ID" value="KFO25218.1"/>
    <property type="molecule type" value="Genomic_DNA"/>
</dbReference>
<reference evidence="2 3" key="1">
    <citation type="submission" date="2013-11" db="EMBL/GenBank/DDBJ databases">
        <title>The Damaraland mole rat (Fukomys damarensis) genome and evolution of African mole rats.</title>
        <authorList>
            <person name="Gladyshev V.N."/>
            <person name="Fang X."/>
        </authorList>
    </citation>
    <scope>NUCLEOTIDE SEQUENCE [LARGE SCALE GENOMIC DNA]</scope>
    <source>
        <tissue evidence="2">Liver</tissue>
    </source>
</reference>
<protein>
    <submittedName>
        <fullName evidence="2">Uncharacterized protein</fullName>
    </submittedName>
</protein>
<evidence type="ECO:0000313" key="3">
    <source>
        <dbReference type="Proteomes" id="UP000028990"/>
    </source>
</evidence>
<keyword evidence="3" id="KW-1185">Reference proteome</keyword>
<evidence type="ECO:0000313" key="2">
    <source>
        <dbReference type="EMBL" id="KFO25218.1"/>
    </source>
</evidence>
<feature type="compositionally biased region" description="Basic and acidic residues" evidence="1">
    <location>
        <begin position="107"/>
        <end position="120"/>
    </location>
</feature>
<accession>A0A091D418</accession>
<dbReference type="Proteomes" id="UP000028990">
    <property type="component" value="Unassembled WGS sequence"/>
</dbReference>
<name>A0A091D418_FUKDA</name>
<feature type="region of interest" description="Disordered" evidence="1">
    <location>
        <begin position="149"/>
        <end position="181"/>
    </location>
</feature>
<dbReference type="AlphaFoldDB" id="A0A091D418"/>